<dbReference type="Pfam" id="PF13489">
    <property type="entry name" value="Methyltransf_23"/>
    <property type="match status" value="1"/>
</dbReference>
<dbReference type="OrthoDB" id="9811589at2"/>
<dbReference type="Proteomes" id="UP000042527">
    <property type="component" value="Unassembled WGS sequence"/>
</dbReference>
<dbReference type="PANTHER" id="PTHR42912:SF80">
    <property type="entry name" value="METHYLTRANSFERASE DOMAIN-CONTAINING PROTEIN"/>
    <property type="match status" value="1"/>
</dbReference>
<dbReference type="SUPFAM" id="SSF53335">
    <property type="entry name" value="S-adenosyl-L-methionine-dependent methyltransferases"/>
    <property type="match status" value="1"/>
</dbReference>
<reference evidence="2 4" key="3">
    <citation type="submission" date="2019-08" db="EMBL/GenBank/DDBJ databases">
        <authorList>
            <person name="Kuhnert P."/>
        </authorList>
    </citation>
    <scope>NUCLEOTIDE SEQUENCE [LARGE SCALE GENOMIC DNA]</scope>
    <source>
        <strain evidence="2 4">B36.5</strain>
    </source>
</reference>
<dbReference type="EMBL" id="CDNC01000033">
    <property type="protein sequence ID" value="CEM62490.1"/>
    <property type="molecule type" value="Genomic_DNA"/>
</dbReference>
<sequence>MNNYYENIVGAFDDWANTYEQEAEEKLKLRGYSYDELGKYIADKFMPINSESIKVLELGTGTGLLGLNVVKNSKCKLMLTGIDISQNMLEHAKKKGIYGSLECINSELIGSIGEFDYIYSAFMLHSVLDQENLLKSLYQIVCKNSRVIIIDLVPDLALLGNAYDFESHSRKYEHGAPSNYHDNKSMIKLLNESDFDIIEIKRFGINKDFNHIAYVLQK</sequence>
<keyword evidence="1" id="KW-0808">Transferase</keyword>
<dbReference type="GO" id="GO:0008168">
    <property type="term" value="F:methyltransferase activity"/>
    <property type="evidence" value="ECO:0007669"/>
    <property type="project" value="UniProtKB-KW"/>
</dbReference>
<dbReference type="AlphaFoldDB" id="A0A0B7GZW0"/>
<organism evidence="1 3">
    <name type="scientific">Treponema phagedenis</name>
    <dbReference type="NCBI Taxonomy" id="162"/>
    <lineage>
        <taxon>Bacteria</taxon>
        <taxon>Pseudomonadati</taxon>
        <taxon>Spirochaetota</taxon>
        <taxon>Spirochaetia</taxon>
        <taxon>Spirochaetales</taxon>
        <taxon>Treponemataceae</taxon>
        <taxon>Treponema</taxon>
    </lineage>
</organism>
<accession>A0A0B7GZW0</accession>
<evidence type="ECO:0000313" key="4">
    <source>
        <dbReference type="Proteomes" id="UP000323594"/>
    </source>
</evidence>
<evidence type="ECO:0000313" key="2">
    <source>
        <dbReference type="EMBL" id="QEJ98296.1"/>
    </source>
</evidence>
<name>A0A0B7GZW0_TREPH</name>
<dbReference type="InterPro" id="IPR029063">
    <property type="entry name" value="SAM-dependent_MTases_sf"/>
</dbReference>
<reference evidence="1" key="1">
    <citation type="submission" date="2015-01" db="EMBL/GenBank/DDBJ databases">
        <authorList>
            <person name="Xiang T."/>
            <person name="Song Y."/>
            <person name="Huang L."/>
            <person name="Wang B."/>
            <person name="Wu P."/>
        </authorList>
    </citation>
    <scope>NUCLEOTIDE SEQUENCE [LARGE SCALE GENOMIC DNA]</scope>
    <source>
        <strain evidence="1">V1</strain>
    </source>
</reference>
<proteinExistence type="predicted"/>
<gene>
    <name evidence="2" type="ORF">FUT82_09990</name>
    <name evidence="1" type="ORF">TPHV1_390005</name>
</gene>
<dbReference type="RefSeq" id="WP_024753565.1">
    <property type="nucleotide sequence ID" value="NZ_CDNC01000033.1"/>
</dbReference>
<evidence type="ECO:0000313" key="3">
    <source>
        <dbReference type="Proteomes" id="UP000042527"/>
    </source>
</evidence>
<dbReference type="InterPro" id="IPR050508">
    <property type="entry name" value="Methyltransf_Superfamily"/>
</dbReference>
<dbReference type="Proteomes" id="UP000323594">
    <property type="component" value="Chromosome"/>
</dbReference>
<protein>
    <submittedName>
        <fullName evidence="1">Methyltransferase domain protein</fullName>
    </submittedName>
    <submittedName>
        <fullName evidence="2">Methyltransferase domain-containing protein</fullName>
    </submittedName>
</protein>
<keyword evidence="1" id="KW-0489">Methyltransferase</keyword>
<dbReference type="Gene3D" id="3.40.50.150">
    <property type="entry name" value="Vaccinia Virus protein VP39"/>
    <property type="match status" value="1"/>
</dbReference>
<dbReference type="GO" id="GO:0032259">
    <property type="term" value="P:methylation"/>
    <property type="evidence" value="ECO:0007669"/>
    <property type="project" value="UniProtKB-KW"/>
</dbReference>
<reference evidence="3" key="2">
    <citation type="submission" date="2015-01" db="EMBL/GenBank/DDBJ databases">
        <authorList>
            <person name="Manzoor Shahid"/>
            <person name="Zubair Saima"/>
        </authorList>
    </citation>
    <scope>NUCLEOTIDE SEQUENCE [LARGE SCALE GENOMIC DNA]</scope>
    <source>
        <strain evidence="3">V1</strain>
    </source>
</reference>
<dbReference type="PANTHER" id="PTHR42912">
    <property type="entry name" value="METHYLTRANSFERASE"/>
    <property type="match status" value="1"/>
</dbReference>
<dbReference type="GeneID" id="57753084"/>
<evidence type="ECO:0000313" key="1">
    <source>
        <dbReference type="EMBL" id="CEM62490.1"/>
    </source>
</evidence>
<dbReference type="EMBL" id="CP042817">
    <property type="protein sequence ID" value="QEJ98296.1"/>
    <property type="molecule type" value="Genomic_DNA"/>
</dbReference>
<keyword evidence="3" id="KW-1185">Reference proteome</keyword>